<keyword evidence="3" id="KW-1185">Reference proteome</keyword>
<evidence type="ECO:0000313" key="3">
    <source>
        <dbReference type="Proteomes" id="UP000199438"/>
    </source>
</evidence>
<dbReference type="OrthoDB" id="7550081at2"/>
<dbReference type="InterPro" id="IPR004843">
    <property type="entry name" value="Calcineurin-like_PHP"/>
</dbReference>
<name>A0A1I1GB21_9FLAO</name>
<dbReference type="EMBL" id="FOKV01000002">
    <property type="protein sequence ID" value="SFC08734.1"/>
    <property type="molecule type" value="Genomic_DNA"/>
</dbReference>
<dbReference type="AlphaFoldDB" id="A0A1I1GB21"/>
<accession>A0A1I1GB21</accession>
<dbReference type="RefSeq" id="WP_092541046.1">
    <property type="nucleotide sequence ID" value="NZ_FOKV01000002.1"/>
</dbReference>
<sequence>MKTKILRYLKHLGLTILVLLLILIPVGISEGAQVSYGHDSTSLNFDGEGPYAFYKNDSLVTVKYIRGNKDDGFAIDEKDFSVNQPIPAEVYFPLDQTKFNFTIPTRFETPRSVYKDDKKILAISDIESGFKTFQDFLIKNKVIDKNLNWTFGENHLVLLGDFVDRGFSTTQVLWLIFKLEQEAKKQGGIVHFILGNHELKNMYGDHQTASLKYTFVASMLGKTQSELYSKDAVLGRWLSSKNIIESINGTLFVHGGLHPEITDLNMSIPQINDFMRKTYYEAPYPKVDEDKKELLISSKTGICWYRGYFKEDLSQEEVEKPLKKFKANAIVVGHTLHLRVKKFFDGKVYGIDVKHSSDYHKNWPDFDSEGLLITNGNYYRAMADGTLEKL</sequence>
<dbReference type="STRING" id="1334022.SAMN04487907_102192"/>
<organism evidence="2 3">
    <name type="scientific">Zunongwangia mangrovi</name>
    <dbReference type="NCBI Taxonomy" id="1334022"/>
    <lineage>
        <taxon>Bacteria</taxon>
        <taxon>Pseudomonadati</taxon>
        <taxon>Bacteroidota</taxon>
        <taxon>Flavobacteriia</taxon>
        <taxon>Flavobacteriales</taxon>
        <taxon>Flavobacteriaceae</taxon>
        <taxon>Zunongwangia</taxon>
    </lineage>
</organism>
<reference evidence="3" key="1">
    <citation type="submission" date="2016-10" db="EMBL/GenBank/DDBJ databases">
        <authorList>
            <person name="Varghese N."/>
            <person name="Submissions S."/>
        </authorList>
    </citation>
    <scope>NUCLEOTIDE SEQUENCE [LARGE SCALE GENOMIC DNA]</scope>
    <source>
        <strain evidence="3">DSM 24499</strain>
    </source>
</reference>
<proteinExistence type="predicted"/>
<dbReference type="PANTHER" id="PTHR46546:SF4">
    <property type="entry name" value="SHEWANELLA-LIKE PROTEIN PHOSPHATASE 1"/>
    <property type="match status" value="1"/>
</dbReference>
<dbReference type="Pfam" id="PF00149">
    <property type="entry name" value="Metallophos"/>
    <property type="match status" value="1"/>
</dbReference>
<dbReference type="InterPro" id="IPR029052">
    <property type="entry name" value="Metallo-depent_PP-like"/>
</dbReference>
<dbReference type="Gene3D" id="3.60.21.10">
    <property type="match status" value="1"/>
</dbReference>
<evidence type="ECO:0000313" key="2">
    <source>
        <dbReference type="EMBL" id="SFC08734.1"/>
    </source>
</evidence>
<feature type="domain" description="Calcineurin-like phosphoesterase" evidence="1">
    <location>
        <begin position="119"/>
        <end position="336"/>
    </location>
</feature>
<dbReference type="Proteomes" id="UP000199438">
    <property type="component" value="Unassembled WGS sequence"/>
</dbReference>
<dbReference type="SUPFAM" id="SSF56300">
    <property type="entry name" value="Metallo-dependent phosphatases"/>
    <property type="match status" value="1"/>
</dbReference>
<evidence type="ECO:0000259" key="1">
    <source>
        <dbReference type="Pfam" id="PF00149"/>
    </source>
</evidence>
<dbReference type="GO" id="GO:0016787">
    <property type="term" value="F:hydrolase activity"/>
    <property type="evidence" value="ECO:0007669"/>
    <property type="project" value="InterPro"/>
</dbReference>
<gene>
    <name evidence="2" type="ORF">SAMN04487907_102192</name>
</gene>
<protein>
    <submittedName>
        <fullName evidence="2">Calcineurin-like phosphoesterase</fullName>
    </submittedName>
</protein>
<dbReference type="PANTHER" id="PTHR46546">
    <property type="entry name" value="SHEWANELLA-LIKE PROTEIN PHOSPHATASE 1"/>
    <property type="match status" value="1"/>
</dbReference>